<name>A0A2H0PWF1_9BACT</name>
<dbReference type="Pfam" id="PF03091">
    <property type="entry name" value="CutA1"/>
    <property type="match status" value="1"/>
</dbReference>
<dbReference type="InterPro" id="IPR011322">
    <property type="entry name" value="N-reg_PII-like_a/b"/>
</dbReference>
<dbReference type="AlphaFoldDB" id="A0A2H0PWF1"/>
<organism evidence="2 3">
    <name type="scientific">Candidatus Brennerbacteria bacterium CG11_big_fil_rev_8_21_14_0_20_43_10</name>
    <dbReference type="NCBI Taxonomy" id="1974523"/>
    <lineage>
        <taxon>Bacteria</taxon>
        <taxon>Candidatus Brenneribacteriota</taxon>
    </lineage>
</organism>
<proteinExistence type="inferred from homology"/>
<sequence>MTMNKMVFLYITNESAKEAKKIVRHLLEKRMIGCANIFPVNAMYWWEGKIADETEVVLIAKTTKENFERVRDEIAKIHPFDTPCIIKLEADPNEKYLQWIKSELK</sequence>
<accession>A0A2H0PWF1</accession>
<dbReference type="GO" id="GO:0010038">
    <property type="term" value="P:response to metal ion"/>
    <property type="evidence" value="ECO:0007669"/>
    <property type="project" value="InterPro"/>
</dbReference>
<dbReference type="EMBL" id="PCXE01000049">
    <property type="protein sequence ID" value="PIR25846.1"/>
    <property type="molecule type" value="Genomic_DNA"/>
</dbReference>
<dbReference type="PANTHER" id="PTHR23419:SF8">
    <property type="entry name" value="FI09726P"/>
    <property type="match status" value="1"/>
</dbReference>
<evidence type="ECO:0000256" key="1">
    <source>
        <dbReference type="ARBA" id="ARBA00010169"/>
    </source>
</evidence>
<dbReference type="SUPFAM" id="SSF54913">
    <property type="entry name" value="GlnB-like"/>
    <property type="match status" value="1"/>
</dbReference>
<dbReference type="InterPro" id="IPR015867">
    <property type="entry name" value="N-reg_PII/ATP_PRibTrfase_C"/>
</dbReference>
<comment type="caution">
    <text evidence="2">The sequence shown here is derived from an EMBL/GenBank/DDBJ whole genome shotgun (WGS) entry which is preliminary data.</text>
</comment>
<evidence type="ECO:0000313" key="3">
    <source>
        <dbReference type="Proteomes" id="UP000236846"/>
    </source>
</evidence>
<dbReference type="Proteomes" id="UP000236846">
    <property type="component" value="Unassembled WGS sequence"/>
</dbReference>
<dbReference type="Gene3D" id="3.30.70.120">
    <property type="match status" value="1"/>
</dbReference>
<comment type="similarity">
    <text evidence="1">Belongs to the CutA family.</text>
</comment>
<reference evidence="2 3" key="1">
    <citation type="submission" date="2017-09" db="EMBL/GenBank/DDBJ databases">
        <title>Depth-based differentiation of microbial function through sediment-hosted aquifers and enrichment of novel symbionts in the deep terrestrial subsurface.</title>
        <authorList>
            <person name="Probst A.J."/>
            <person name="Ladd B."/>
            <person name="Jarett J.K."/>
            <person name="Geller-Mcgrath D.E."/>
            <person name="Sieber C.M."/>
            <person name="Emerson J.B."/>
            <person name="Anantharaman K."/>
            <person name="Thomas B.C."/>
            <person name="Malmstrom R."/>
            <person name="Stieglmeier M."/>
            <person name="Klingl A."/>
            <person name="Woyke T."/>
            <person name="Ryan C.M."/>
            <person name="Banfield J.F."/>
        </authorList>
    </citation>
    <scope>NUCLEOTIDE SEQUENCE [LARGE SCALE GENOMIC DNA]</scope>
    <source>
        <strain evidence="2">CG11_big_fil_rev_8_21_14_0_20_43_10</strain>
    </source>
</reference>
<evidence type="ECO:0000313" key="2">
    <source>
        <dbReference type="EMBL" id="PIR25846.1"/>
    </source>
</evidence>
<dbReference type="PANTHER" id="PTHR23419">
    <property type="entry name" value="DIVALENT CATION TOLERANCE CUTA-RELATED"/>
    <property type="match status" value="1"/>
</dbReference>
<gene>
    <name evidence="2" type="ORF">COV41_02540</name>
</gene>
<protein>
    <submittedName>
        <fullName evidence="2">Divalent-cation tolerance protein CutA</fullName>
    </submittedName>
</protein>
<dbReference type="InterPro" id="IPR004323">
    <property type="entry name" value="Ion_tolerance_CutA"/>
</dbReference>
<dbReference type="GO" id="GO:0005507">
    <property type="term" value="F:copper ion binding"/>
    <property type="evidence" value="ECO:0007669"/>
    <property type="project" value="TreeGrafter"/>
</dbReference>